<dbReference type="InterPro" id="IPR051678">
    <property type="entry name" value="AGP_Transferase"/>
</dbReference>
<dbReference type="PANTHER" id="PTHR21310">
    <property type="entry name" value="AMINOGLYCOSIDE PHOSPHOTRANSFERASE-RELATED-RELATED"/>
    <property type="match status" value="1"/>
</dbReference>
<organism evidence="1 2">
    <name type="scientific">Aulographum hederae CBS 113979</name>
    <dbReference type="NCBI Taxonomy" id="1176131"/>
    <lineage>
        <taxon>Eukaryota</taxon>
        <taxon>Fungi</taxon>
        <taxon>Dikarya</taxon>
        <taxon>Ascomycota</taxon>
        <taxon>Pezizomycotina</taxon>
        <taxon>Dothideomycetes</taxon>
        <taxon>Pleosporomycetidae</taxon>
        <taxon>Aulographales</taxon>
        <taxon>Aulographaceae</taxon>
    </lineage>
</organism>
<dbReference type="InterPro" id="IPR011009">
    <property type="entry name" value="Kinase-like_dom_sf"/>
</dbReference>
<evidence type="ECO:0008006" key="3">
    <source>
        <dbReference type="Google" id="ProtNLM"/>
    </source>
</evidence>
<dbReference type="PANTHER" id="PTHR21310:SF15">
    <property type="entry name" value="AMINOGLYCOSIDE PHOSPHOTRANSFERASE DOMAIN-CONTAINING PROTEIN"/>
    <property type="match status" value="1"/>
</dbReference>
<dbReference type="Gene3D" id="3.90.1200.10">
    <property type="match status" value="1"/>
</dbReference>
<proteinExistence type="predicted"/>
<keyword evidence="2" id="KW-1185">Reference proteome</keyword>
<gene>
    <name evidence="1" type="ORF">K402DRAFT_415504</name>
</gene>
<sequence>MGNQNCHAEIIFDDGVKWLARLRLAWTISPPALVFDWSCGLDPTIAIGVDYILQAKLDGKPLDWPSARPEQREKIMQQLADVCLELEKHPFDFIGSLVTVDRNPASPNGHNSPYDIKVNTYLAHRSRLHVMEALFESHKPTDQFFLIHPDDKGDHILVNDAFDITGIIDWEWTRTASKAEAFSSPCMMWPVGKFYDGSKDFSPAERRFADIFRQRGRADLARYVEDGRKVQRFFFGLGTEGAYDDENTFAALFMGLRRTFGFEDVEWAVWKKRELERARDARHS</sequence>
<dbReference type="SUPFAM" id="SSF56112">
    <property type="entry name" value="Protein kinase-like (PK-like)"/>
    <property type="match status" value="1"/>
</dbReference>
<dbReference type="Proteomes" id="UP000800041">
    <property type="component" value="Unassembled WGS sequence"/>
</dbReference>
<accession>A0A6G1GKX1</accession>
<evidence type="ECO:0000313" key="2">
    <source>
        <dbReference type="Proteomes" id="UP000800041"/>
    </source>
</evidence>
<protein>
    <recommendedName>
        <fullName evidence="3">Aminoglycoside phosphotransferase domain-containing protein</fullName>
    </recommendedName>
</protein>
<name>A0A6G1GKX1_9PEZI</name>
<reference evidence="1" key="1">
    <citation type="journal article" date="2020" name="Stud. Mycol.">
        <title>101 Dothideomycetes genomes: a test case for predicting lifestyles and emergence of pathogens.</title>
        <authorList>
            <person name="Haridas S."/>
            <person name="Albert R."/>
            <person name="Binder M."/>
            <person name="Bloem J."/>
            <person name="Labutti K."/>
            <person name="Salamov A."/>
            <person name="Andreopoulos B."/>
            <person name="Baker S."/>
            <person name="Barry K."/>
            <person name="Bills G."/>
            <person name="Bluhm B."/>
            <person name="Cannon C."/>
            <person name="Castanera R."/>
            <person name="Culley D."/>
            <person name="Daum C."/>
            <person name="Ezra D."/>
            <person name="Gonzalez J."/>
            <person name="Henrissat B."/>
            <person name="Kuo A."/>
            <person name="Liang C."/>
            <person name="Lipzen A."/>
            <person name="Lutzoni F."/>
            <person name="Magnuson J."/>
            <person name="Mondo S."/>
            <person name="Nolan M."/>
            <person name="Ohm R."/>
            <person name="Pangilinan J."/>
            <person name="Park H.-J."/>
            <person name="Ramirez L."/>
            <person name="Alfaro M."/>
            <person name="Sun H."/>
            <person name="Tritt A."/>
            <person name="Yoshinaga Y."/>
            <person name="Zwiers L.-H."/>
            <person name="Turgeon B."/>
            <person name="Goodwin S."/>
            <person name="Spatafora J."/>
            <person name="Crous P."/>
            <person name="Grigoriev I."/>
        </authorList>
    </citation>
    <scope>NUCLEOTIDE SEQUENCE</scope>
    <source>
        <strain evidence="1">CBS 113979</strain>
    </source>
</reference>
<evidence type="ECO:0000313" key="1">
    <source>
        <dbReference type="EMBL" id="KAF1981464.1"/>
    </source>
</evidence>
<dbReference type="AlphaFoldDB" id="A0A6G1GKX1"/>
<dbReference type="OrthoDB" id="5327538at2759"/>
<dbReference type="EMBL" id="ML977199">
    <property type="protein sequence ID" value="KAF1981464.1"/>
    <property type="molecule type" value="Genomic_DNA"/>
</dbReference>